<proteinExistence type="predicted"/>
<organism evidence="2 3">
    <name type="scientific">Sphaerisporangium aureirubrum</name>
    <dbReference type="NCBI Taxonomy" id="1544736"/>
    <lineage>
        <taxon>Bacteria</taxon>
        <taxon>Bacillati</taxon>
        <taxon>Actinomycetota</taxon>
        <taxon>Actinomycetes</taxon>
        <taxon>Streptosporangiales</taxon>
        <taxon>Streptosporangiaceae</taxon>
        <taxon>Sphaerisporangium</taxon>
    </lineage>
</organism>
<dbReference type="RefSeq" id="WP_380761885.1">
    <property type="nucleotide sequence ID" value="NZ_JBHSRF010000092.1"/>
</dbReference>
<evidence type="ECO:0000259" key="1">
    <source>
        <dbReference type="Pfam" id="PF01965"/>
    </source>
</evidence>
<keyword evidence="3" id="KW-1185">Reference proteome</keyword>
<dbReference type="Pfam" id="PF01965">
    <property type="entry name" value="DJ-1_PfpI"/>
    <property type="match status" value="1"/>
</dbReference>
<feature type="domain" description="DJ-1/PfpI" evidence="1">
    <location>
        <begin position="8"/>
        <end position="109"/>
    </location>
</feature>
<accession>A0ABW1NV06</accession>
<dbReference type="EMBL" id="JBHSRF010000092">
    <property type="protein sequence ID" value="MFC6086564.1"/>
    <property type="molecule type" value="Genomic_DNA"/>
</dbReference>
<name>A0ABW1NV06_9ACTN</name>
<dbReference type="Gene3D" id="3.40.50.880">
    <property type="match status" value="1"/>
</dbReference>
<dbReference type="InterPro" id="IPR002818">
    <property type="entry name" value="DJ-1/PfpI"/>
</dbReference>
<sequence length="143" mass="14531">MSLQGRQIVALTYPGYQELEFWYPVLRGREEGATVRIVGPESGAAESFLGYPVVADTDVAALDPAEVDVVVVPGVTGAEPAASGAQLDLLRRAHAAGALVAATGTGAALAAGTLPDDDRVLTAPDADGLSGLFGRLRGALSTD</sequence>
<evidence type="ECO:0000313" key="3">
    <source>
        <dbReference type="Proteomes" id="UP001596137"/>
    </source>
</evidence>
<evidence type="ECO:0000313" key="2">
    <source>
        <dbReference type="EMBL" id="MFC6086564.1"/>
    </source>
</evidence>
<gene>
    <name evidence="2" type="ORF">ACFP1K_35725</name>
</gene>
<reference evidence="3" key="1">
    <citation type="journal article" date="2019" name="Int. J. Syst. Evol. Microbiol.">
        <title>The Global Catalogue of Microorganisms (GCM) 10K type strain sequencing project: providing services to taxonomists for standard genome sequencing and annotation.</title>
        <authorList>
            <consortium name="The Broad Institute Genomics Platform"/>
            <consortium name="The Broad Institute Genome Sequencing Center for Infectious Disease"/>
            <person name="Wu L."/>
            <person name="Ma J."/>
        </authorList>
    </citation>
    <scope>NUCLEOTIDE SEQUENCE [LARGE SCALE GENOMIC DNA]</scope>
    <source>
        <strain evidence="3">JCM 30346</strain>
    </source>
</reference>
<dbReference type="Proteomes" id="UP001596137">
    <property type="component" value="Unassembled WGS sequence"/>
</dbReference>
<dbReference type="SUPFAM" id="SSF52317">
    <property type="entry name" value="Class I glutamine amidotransferase-like"/>
    <property type="match status" value="1"/>
</dbReference>
<protein>
    <submittedName>
        <fullName evidence="2">DJ-1/PfpI family protein</fullName>
    </submittedName>
</protein>
<dbReference type="InterPro" id="IPR029062">
    <property type="entry name" value="Class_I_gatase-like"/>
</dbReference>
<comment type="caution">
    <text evidence="2">The sequence shown here is derived from an EMBL/GenBank/DDBJ whole genome shotgun (WGS) entry which is preliminary data.</text>
</comment>